<organism evidence="1 2">
    <name type="scientific">Heliocybe sulcata</name>
    <dbReference type="NCBI Taxonomy" id="5364"/>
    <lineage>
        <taxon>Eukaryota</taxon>
        <taxon>Fungi</taxon>
        <taxon>Dikarya</taxon>
        <taxon>Basidiomycota</taxon>
        <taxon>Agaricomycotina</taxon>
        <taxon>Agaricomycetes</taxon>
        <taxon>Gloeophyllales</taxon>
        <taxon>Gloeophyllaceae</taxon>
        <taxon>Heliocybe</taxon>
    </lineage>
</organism>
<evidence type="ECO:0000313" key="1">
    <source>
        <dbReference type="EMBL" id="TFK46052.1"/>
    </source>
</evidence>
<gene>
    <name evidence="1" type="ORF">OE88DRAFT_1046887</name>
</gene>
<dbReference type="Proteomes" id="UP000305948">
    <property type="component" value="Unassembled WGS sequence"/>
</dbReference>
<reference evidence="1 2" key="1">
    <citation type="journal article" date="2019" name="Nat. Ecol. Evol.">
        <title>Megaphylogeny resolves global patterns of mushroom evolution.</title>
        <authorList>
            <person name="Varga T."/>
            <person name="Krizsan K."/>
            <person name="Foldi C."/>
            <person name="Dima B."/>
            <person name="Sanchez-Garcia M."/>
            <person name="Sanchez-Ramirez S."/>
            <person name="Szollosi G.J."/>
            <person name="Szarkandi J.G."/>
            <person name="Papp V."/>
            <person name="Albert L."/>
            <person name="Andreopoulos W."/>
            <person name="Angelini C."/>
            <person name="Antonin V."/>
            <person name="Barry K.W."/>
            <person name="Bougher N.L."/>
            <person name="Buchanan P."/>
            <person name="Buyck B."/>
            <person name="Bense V."/>
            <person name="Catcheside P."/>
            <person name="Chovatia M."/>
            <person name="Cooper J."/>
            <person name="Damon W."/>
            <person name="Desjardin D."/>
            <person name="Finy P."/>
            <person name="Geml J."/>
            <person name="Haridas S."/>
            <person name="Hughes K."/>
            <person name="Justo A."/>
            <person name="Karasinski D."/>
            <person name="Kautmanova I."/>
            <person name="Kiss B."/>
            <person name="Kocsube S."/>
            <person name="Kotiranta H."/>
            <person name="LaButti K.M."/>
            <person name="Lechner B.E."/>
            <person name="Liimatainen K."/>
            <person name="Lipzen A."/>
            <person name="Lukacs Z."/>
            <person name="Mihaltcheva S."/>
            <person name="Morgado L.N."/>
            <person name="Niskanen T."/>
            <person name="Noordeloos M.E."/>
            <person name="Ohm R.A."/>
            <person name="Ortiz-Santana B."/>
            <person name="Ovrebo C."/>
            <person name="Racz N."/>
            <person name="Riley R."/>
            <person name="Savchenko A."/>
            <person name="Shiryaev A."/>
            <person name="Soop K."/>
            <person name="Spirin V."/>
            <person name="Szebenyi C."/>
            <person name="Tomsovsky M."/>
            <person name="Tulloss R.E."/>
            <person name="Uehling J."/>
            <person name="Grigoriev I.V."/>
            <person name="Vagvolgyi C."/>
            <person name="Papp T."/>
            <person name="Martin F.M."/>
            <person name="Miettinen O."/>
            <person name="Hibbett D.S."/>
            <person name="Nagy L.G."/>
        </authorList>
    </citation>
    <scope>NUCLEOTIDE SEQUENCE [LARGE SCALE GENOMIC DNA]</scope>
    <source>
        <strain evidence="1 2">OMC1185</strain>
    </source>
</reference>
<protein>
    <submittedName>
        <fullName evidence="1">Uncharacterized protein</fullName>
    </submittedName>
</protein>
<accession>A0A5C3MKV9</accession>
<name>A0A5C3MKV9_9AGAM</name>
<proteinExistence type="predicted"/>
<dbReference type="AlphaFoldDB" id="A0A5C3MKV9"/>
<dbReference type="EMBL" id="ML213533">
    <property type="protein sequence ID" value="TFK46052.1"/>
    <property type="molecule type" value="Genomic_DNA"/>
</dbReference>
<sequence length="149" mass="16637">MKLCPSCLPRHPHRVGNVLQVYVDKVCARKLDFASAGSTSERGIFAASTTFTKWPSTDSCQYCRHGTMPESTSALQEPLQSGPSRWTVVEIESLQPVQTDVRHLSASTDSEERANTKKAHYNIVFVLERSMGTDSKTFCWISDRTSHVT</sequence>
<keyword evidence="2" id="KW-1185">Reference proteome</keyword>
<evidence type="ECO:0000313" key="2">
    <source>
        <dbReference type="Proteomes" id="UP000305948"/>
    </source>
</evidence>